<name>A0ABU5IGB3_9BURK</name>
<comment type="caution">
    <text evidence="1">The sequence shown here is derived from an EMBL/GenBank/DDBJ whole genome shotgun (WGS) entry which is preliminary data.</text>
</comment>
<protein>
    <submittedName>
        <fullName evidence="1">Phage tail protein</fullName>
    </submittedName>
</protein>
<evidence type="ECO:0000313" key="1">
    <source>
        <dbReference type="EMBL" id="MDZ5456993.1"/>
    </source>
</evidence>
<dbReference type="EMBL" id="JAXOJX010000013">
    <property type="protein sequence ID" value="MDZ5456993.1"/>
    <property type="molecule type" value="Genomic_DNA"/>
</dbReference>
<reference evidence="1 2" key="1">
    <citation type="submission" date="2023-11" db="EMBL/GenBank/DDBJ databases">
        <title>Draft genome of Azohydromonas lata strain H1 (DSM1123), a polyhydroxyalkanoate producer.</title>
        <authorList>
            <person name="Traversa D."/>
            <person name="D'Addabbo P."/>
            <person name="Pazzani C."/>
            <person name="Manzari C."/>
            <person name="Chiara M."/>
            <person name="Scrascia M."/>
        </authorList>
    </citation>
    <scope>NUCLEOTIDE SEQUENCE [LARGE SCALE GENOMIC DNA]</scope>
    <source>
        <strain evidence="1 2">H1</strain>
    </source>
</reference>
<evidence type="ECO:0000313" key="2">
    <source>
        <dbReference type="Proteomes" id="UP001293718"/>
    </source>
</evidence>
<dbReference type="RefSeq" id="WP_322465422.1">
    <property type="nucleotide sequence ID" value="NZ_JAXOJX010000013.1"/>
</dbReference>
<organism evidence="1 2">
    <name type="scientific">Azohydromonas lata</name>
    <dbReference type="NCBI Taxonomy" id="45677"/>
    <lineage>
        <taxon>Bacteria</taxon>
        <taxon>Pseudomonadati</taxon>
        <taxon>Pseudomonadota</taxon>
        <taxon>Betaproteobacteria</taxon>
        <taxon>Burkholderiales</taxon>
        <taxon>Sphaerotilaceae</taxon>
        <taxon>Azohydromonas</taxon>
    </lineage>
</organism>
<proteinExistence type="predicted"/>
<dbReference type="Proteomes" id="UP001293718">
    <property type="component" value="Unassembled WGS sequence"/>
</dbReference>
<gene>
    <name evidence="1" type="ORF">SM757_10475</name>
</gene>
<sequence>MSTKPVFQLDAAGLFAGVTIADESPMEPDVWLLPAGTVDATPPAHWPPLVLALFATEEQLQSQALAELTEWPRYNGATWELVPRPRPADQVQAEPTAVEKLAAFLAANPDVADLVTRGG</sequence>
<keyword evidence="2" id="KW-1185">Reference proteome</keyword>
<accession>A0ABU5IGB3</accession>